<comment type="caution">
    <text evidence="1">The sequence shown here is derived from an EMBL/GenBank/DDBJ whole genome shotgun (WGS) entry which is preliminary data.</text>
</comment>
<sequence length="327" mass="38275">MEAIHNEPQLLITPTSQLRACLIEQTIRDKGTFYLNDAIVEELAYDAVAQSFRFSGIYPNLFANADEAKIFKNRLEDLVKNSNSRLKHLKIEHIDDILFLTYFYTGYSAEIYGYNANKKYLDDFIDVFIDLLDSKHMPTDGDYVWLPDVVTGIESEVGKHLFTEEELKLNGGFKVYSRMVPPDNKIYHFANDRPIVIDKRDIDKDAIKLPERLSKMLNETIIRYIIEEHKKADTQFYKELTTGYIDTRYWRERTKTRNYGRNNRMLVKLILQLDSYLHANNKSSSITDRRELIYDLLAIVKMLPMPLKRNRADKASAIRTILKDNPL</sequence>
<dbReference type="RefSeq" id="WP_330107419.1">
    <property type="nucleotide sequence ID" value="NZ_JAZDQT010000001.1"/>
</dbReference>
<dbReference type="Proteomes" id="UP001336835">
    <property type="component" value="Unassembled WGS sequence"/>
</dbReference>
<accession>A0ABU7I6T1</accession>
<reference evidence="1 2" key="1">
    <citation type="submission" date="2024-01" db="EMBL/GenBank/DDBJ databases">
        <title>Pedobacter sp. nov., isolated from fresh soil.</title>
        <authorList>
            <person name="Le N.T.T."/>
        </authorList>
    </citation>
    <scope>NUCLEOTIDE SEQUENCE [LARGE SCALE GENOMIC DNA]</scope>
    <source>
        <strain evidence="1 2">KR3-3</strain>
    </source>
</reference>
<dbReference type="EMBL" id="JAZDQT010000001">
    <property type="protein sequence ID" value="MEE1945067.1"/>
    <property type="molecule type" value="Genomic_DNA"/>
</dbReference>
<proteinExistence type="predicted"/>
<name>A0ABU7I6T1_9SPHI</name>
<evidence type="ECO:0000313" key="1">
    <source>
        <dbReference type="EMBL" id="MEE1945067.1"/>
    </source>
</evidence>
<protein>
    <submittedName>
        <fullName evidence="1">Uncharacterized protein</fullName>
    </submittedName>
</protein>
<keyword evidence="2" id="KW-1185">Reference proteome</keyword>
<evidence type="ECO:0000313" key="2">
    <source>
        <dbReference type="Proteomes" id="UP001336835"/>
    </source>
</evidence>
<gene>
    <name evidence="1" type="ORF">VRU48_08110</name>
</gene>
<organism evidence="1 2">
    <name type="scientific">Pedobacter albus</name>
    <dbReference type="NCBI Taxonomy" id="3113905"/>
    <lineage>
        <taxon>Bacteria</taxon>
        <taxon>Pseudomonadati</taxon>
        <taxon>Bacteroidota</taxon>
        <taxon>Sphingobacteriia</taxon>
        <taxon>Sphingobacteriales</taxon>
        <taxon>Sphingobacteriaceae</taxon>
        <taxon>Pedobacter</taxon>
    </lineage>
</organism>